<dbReference type="AlphaFoldDB" id="A0A8H7T8H6"/>
<dbReference type="SUPFAM" id="SSF48403">
    <property type="entry name" value="Ankyrin repeat"/>
    <property type="match status" value="2"/>
</dbReference>
<dbReference type="EMBL" id="JAFJYH010000167">
    <property type="protein sequence ID" value="KAG4417004.1"/>
    <property type="molecule type" value="Genomic_DNA"/>
</dbReference>
<feature type="region of interest" description="Disordered" evidence="4">
    <location>
        <begin position="504"/>
        <end position="526"/>
    </location>
</feature>
<dbReference type="GO" id="GO:0005634">
    <property type="term" value="C:nucleus"/>
    <property type="evidence" value="ECO:0007669"/>
    <property type="project" value="TreeGrafter"/>
</dbReference>
<feature type="compositionally biased region" description="Acidic residues" evidence="4">
    <location>
        <begin position="504"/>
        <end position="520"/>
    </location>
</feature>
<feature type="repeat" description="ANK" evidence="3">
    <location>
        <begin position="952"/>
        <end position="984"/>
    </location>
</feature>
<sequence>MELLERPGDRSMEDVFLQDDLSSTIAEHATQCQSLFHKYMAMPEIVPDPTIIDDQLARFSLWAANMDVYGPLNVSLDYRLRFSPIAADIIHQLLDIICDVLLSLKPIDQRPLQNSSRKRQRMSGNGNTKAARRADDDSSDSESDIDPAEENTLKITETIDGTLTRLFRLSNAVRKSAKANRARKIERYKDDEETNNAVDELRLYTKCYVEFRFPKAPEALCAALVEANALRLRRLCYQRSHRRRIDLNIQRPGTTPAIALPKMSVSAPAVRFAPSTLPPPGATDKMMAPPPAPATNATTARQTAVAAFYARSTTEVPRAKSVLVNNKLSFPPIPPTQQCPYCGVIVEFKDTARPLLWQNHVIGDLEPFICIFSQCLERGLHGHETDLLTFENSKAWSSHMQTAHGQTWECRSPAHDPIVFDQEIQYQEHSIKEHGVPEVHVGTLSNVARRPVLEKVLECPFGDDFQPLGKIESSAVFSSEALQSHVAGHMKEIALLILQKLPSDGDENEDAENVDSDQPLEDGAPADAYGITRASMYSVLDDEDLEFPEDDSEAANRHVEEHGEDISARVTVLDLADKDDSGMTKLHYAVQGNDCDLIRFSIKSGASANSKDKNGQTPLHLAVKRGFIECIEVLVKHGADLHISDNFGFSSFLWAVAIGQENAAMVLLSMDDSVNELTADGMSPLRWAANLGLYSTAKMLLEHKNTVPATEILQNPLPLGEAVASGNLRIAQLLAEYGWDWNHRDRDGWSTIHLAAEEGHLDIVRLLLDWGADPNAVSSYGTSALHCAANGGHVSIVSMLLERGTDPLRSTCHGWTALHHAAFMGHSEVMQCLLGDARLQSVASQQDNHGWSALHLAVHSRDVATVRVLLDQSVIADPQALLDESGLTAEEWLDRGSENPIQRAFANLAFSKSRCCRAVTGLRRVASTGSVPLARIVCTWTLGRDINDMNSGRRTALYHAAKNHMLPMTNLLLDLGADPNILPTGRKAWEEFVDDDHILLRLKRAGYQKRDIDPEIEDQIRHALRTRSLPSVGGQSACIVSDDSTLETLDQPVSHDPNRLSSLVPASSATPSNHAALSVRSRSPAPPHQMTNNKRKARSGLTEWWKRLKDGK</sequence>
<evidence type="ECO:0000313" key="6">
    <source>
        <dbReference type="Proteomes" id="UP000664132"/>
    </source>
</evidence>
<dbReference type="Gene3D" id="1.25.40.20">
    <property type="entry name" value="Ankyrin repeat-containing domain"/>
    <property type="match status" value="4"/>
</dbReference>
<feature type="compositionally biased region" description="Acidic residues" evidence="4">
    <location>
        <begin position="137"/>
        <end position="149"/>
    </location>
</feature>
<reference evidence="5" key="1">
    <citation type="submission" date="2021-02" db="EMBL/GenBank/DDBJ databases">
        <title>Genome sequence Cadophora malorum strain M34.</title>
        <authorList>
            <person name="Stefanovic E."/>
            <person name="Vu D."/>
            <person name="Scully C."/>
            <person name="Dijksterhuis J."/>
            <person name="Roader J."/>
            <person name="Houbraken J."/>
        </authorList>
    </citation>
    <scope>NUCLEOTIDE SEQUENCE</scope>
    <source>
        <strain evidence="5">M34</strain>
    </source>
</reference>
<gene>
    <name evidence="5" type="ORF">IFR04_009845</name>
</gene>
<dbReference type="PROSITE" id="PS50297">
    <property type="entry name" value="ANK_REP_REGION"/>
    <property type="match status" value="5"/>
</dbReference>
<evidence type="ECO:0008006" key="7">
    <source>
        <dbReference type="Google" id="ProtNLM"/>
    </source>
</evidence>
<evidence type="ECO:0000256" key="3">
    <source>
        <dbReference type="PROSITE-ProRule" id="PRU00023"/>
    </source>
</evidence>
<dbReference type="PROSITE" id="PS50088">
    <property type="entry name" value="ANK_REPEAT"/>
    <property type="match status" value="6"/>
</dbReference>
<dbReference type="SMART" id="SM00248">
    <property type="entry name" value="ANK"/>
    <property type="match status" value="10"/>
</dbReference>
<evidence type="ECO:0000256" key="1">
    <source>
        <dbReference type="ARBA" id="ARBA00022737"/>
    </source>
</evidence>
<dbReference type="InterPro" id="IPR050776">
    <property type="entry name" value="Ank_Repeat/CDKN_Inhibitor"/>
</dbReference>
<dbReference type="Pfam" id="PF00023">
    <property type="entry name" value="Ank"/>
    <property type="match status" value="1"/>
</dbReference>
<dbReference type="Proteomes" id="UP000664132">
    <property type="component" value="Unassembled WGS sequence"/>
</dbReference>
<keyword evidence="1" id="KW-0677">Repeat</keyword>
<dbReference type="InterPro" id="IPR036770">
    <property type="entry name" value="Ankyrin_rpt-contain_sf"/>
</dbReference>
<name>A0A8H7T8H6_9HELO</name>
<accession>A0A8H7T8H6</accession>
<feature type="repeat" description="ANK" evidence="3">
    <location>
        <begin position="813"/>
        <end position="834"/>
    </location>
</feature>
<dbReference type="PRINTS" id="PR01415">
    <property type="entry name" value="ANKYRIN"/>
</dbReference>
<keyword evidence="2 3" id="KW-0040">ANK repeat</keyword>
<feature type="repeat" description="ANK" evidence="3">
    <location>
        <begin position="747"/>
        <end position="779"/>
    </location>
</feature>
<feature type="repeat" description="ANK" evidence="3">
    <location>
        <begin position="780"/>
        <end position="806"/>
    </location>
</feature>
<protein>
    <recommendedName>
        <fullName evidence="7">Ankyrin</fullName>
    </recommendedName>
</protein>
<evidence type="ECO:0000256" key="2">
    <source>
        <dbReference type="ARBA" id="ARBA00023043"/>
    </source>
</evidence>
<feature type="region of interest" description="Disordered" evidence="4">
    <location>
        <begin position="112"/>
        <end position="151"/>
    </location>
</feature>
<keyword evidence="6" id="KW-1185">Reference proteome</keyword>
<proteinExistence type="predicted"/>
<dbReference type="PANTHER" id="PTHR24201">
    <property type="entry name" value="ANK_REP_REGION DOMAIN-CONTAINING PROTEIN"/>
    <property type="match status" value="1"/>
</dbReference>
<evidence type="ECO:0000256" key="4">
    <source>
        <dbReference type="SAM" id="MobiDB-lite"/>
    </source>
</evidence>
<evidence type="ECO:0000313" key="5">
    <source>
        <dbReference type="EMBL" id="KAG4417004.1"/>
    </source>
</evidence>
<feature type="compositionally biased region" description="Polar residues" evidence="4">
    <location>
        <begin position="1059"/>
        <end position="1075"/>
    </location>
</feature>
<feature type="region of interest" description="Disordered" evidence="4">
    <location>
        <begin position="1050"/>
        <end position="1100"/>
    </location>
</feature>
<feature type="repeat" description="ANK" evidence="3">
    <location>
        <begin position="581"/>
        <end position="613"/>
    </location>
</feature>
<dbReference type="Pfam" id="PF12796">
    <property type="entry name" value="Ank_2"/>
    <property type="match status" value="3"/>
</dbReference>
<dbReference type="InterPro" id="IPR002110">
    <property type="entry name" value="Ankyrin_rpt"/>
</dbReference>
<dbReference type="PANTHER" id="PTHR24201:SF16">
    <property type="entry name" value="ANKYRIN-1-LIKE-RELATED"/>
    <property type="match status" value="1"/>
</dbReference>
<feature type="repeat" description="ANK" evidence="3">
    <location>
        <begin position="614"/>
        <end position="646"/>
    </location>
</feature>
<dbReference type="OrthoDB" id="3550845at2759"/>
<comment type="caution">
    <text evidence="5">The sequence shown here is derived from an EMBL/GenBank/DDBJ whole genome shotgun (WGS) entry which is preliminary data.</text>
</comment>
<organism evidence="5 6">
    <name type="scientific">Cadophora malorum</name>
    <dbReference type="NCBI Taxonomy" id="108018"/>
    <lineage>
        <taxon>Eukaryota</taxon>
        <taxon>Fungi</taxon>
        <taxon>Dikarya</taxon>
        <taxon>Ascomycota</taxon>
        <taxon>Pezizomycotina</taxon>
        <taxon>Leotiomycetes</taxon>
        <taxon>Helotiales</taxon>
        <taxon>Ploettnerulaceae</taxon>
        <taxon>Cadophora</taxon>
    </lineage>
</organism>